<dbReference type="Proteomes" id="UP000293142">
    <property type="component" value="Unassembled WGS sequence"/>
</dbReference>
<dbReference type="InterPro" id="IPR002220">
    <property type="entry name" value="DapA-like"/>
</dbReference>
<feature type="binding site" evidence="4">
    <location>
        <position position="209"/>
    </location>
    <ligand>
        <name>pyruvate</name>
        <dbReference type="ChEBI" id="CHEBI:15361"/>
    </ligand>
</feature>
<comment type="similarity">
    <text evidence="2">Belongs to the DapA family.</text>
</comment>
<feature type="active site" description="Schiff-base intermediate with substrate" evidence="3">
    <location>
        <position position="167"/>
    </location>
</feature>
<evidence type="ECO:0000256" key="3">
    <source>
        <dbReference type="PIRSR" id="PIRSR001365-1"/>
    </source>
</evidence>
<dbReference type="PRINTS" id="PR00146">
    <property type="entry name" value="DHPICSNTHASE"/>
</dbReference>
<dbReference type="SUPFAM" id="SSF51569">
    <property type="entry name" value="Aldolase"/>
    <property type="match status" value="1"/>
</dbReference>
<dbReference type="OrthoDB" id="9782828at2"/>
<dbReference type="Pfam" id="PF00701">
    <property type="entry name" value="DHDPS"/>
    <property type="match status" value="1"/>
</dbReference>
<accession>A0A4Q9DJ48</accession>
<dbReference type="GO" id="GO:0005829">
    <property type="term" value="C:cytosol"/>
    <property type="evidence" value="ECO:0007669"/>
    <property type="project" value="TreeGrafter"/>
</dbReference>
<evidence type="ECO:0000313" key="6">
    <source>
        <dbReference type="Proteomes" id="UP000293142"/>
    </source>
</evidence>
<evidence type="ECO:0000256" key="4">
    <source>
        <dbReference type="PIRSR" id="PIRSR001365-2"/>
    </source>
</evidence>
<organism evidence="5 6">
    <name type="scientific">Paenibacillus thalictri</name>
    <dbReference type="NCBI Taxonomy" id="2527873"/>
    <lineage>
        <taxon>Bacteria</taxon>
        <taxon>Bacillati</taxon>
        <taxon>Bacillota</taxon>
        <taxon>Bacilli</taxon>
        <taxon>Bacillales</taxon>
        <taxon>Paenibacillaceae</taxon>
        <taxon>Paenibacillus</taxon>
    </lineage>
</organism>
<dbReference type="AlphaFoldDB" id="A0A4Q9DJ48"/>
<sequence length="300" mass="33067">MNAQLSRMNGIIPALITPYTNEGKLNKPVTRQLVRHLLSKGVAGFYLSGSTGEGFMQSIDERKAFLELVLSEVKGEAPVIAHIGAMDTATCVELTKHAAEVGADAVSAVAPFYYKHGLEQVKQHYLDIAGAADIPLIIYHFPAMTGVNASASFYKELAQVDNIVGVKFTSMNTFELQQLISACGEDFLVFNGPDEACLAGLTIGCCGAIGSTYNIMPGKFVELYNAFHSGDIAQARKLQYEVNEVIAELLNYDFIAFEREILRLQGFEVGEPRKPIQQLTDEQRRKIRDFAVKFDFLEVK</sequence>
<dbReference type="GO" id="GO:0008747">
    <property type="term" value="F:N-acetylneuraminate lyase activity"/>
    <property type="evidence" value="ECO:0007669"/>
    <property type="project" value="TreeGrafter"/>
</dbReference>
<dbReference type="Gene3D" id="3.20.20.70">
    <property type="entry name" value="Aldolase class I"/>
    <property type="match status" value="1"/>
</dbReference>
<dbReference type="SMART" id="SM01130">
    <property type="entry name" value="DHDPS"/>
    <property type="match status" value="1"/>
</dbReference>
<evidence type="ECO:0000256" key="2">
    <source>
        <dbReference type="PIRNR" id="PIRNR001365"/>
    </source>
</evidence>
<evidence type="ECO:0000256" key="1">
    <source>
        <dbReference type="ARBA" id="ARBA00023239"/>
    </source>
</evidence>
<feature type="active site" description="Proton donor/acceptor" evidence="3">
    <location>
        <position position="139"/>
    </location>
</feature>
<dbReference type="InterPro" id="IPR013785">
    <property type="entry name" value="Aldolase_TIM"/>
</dbReference>
<dbReference type="RefSeq" id="WP_131016366.1">
    <property type="nucleotide sequence ID" value="NZ_SIRE01000020.1"/>
</dbReference>
<reference evidence="5 6" key="1">
    <citation type="submission" date="2019-02" db="EMBL/GenBank/DDBJ databases">
        <title>Paenibacillus sp. nov., isolated from surface-sterilized tissue of Thalictrum simplex L.</title>
        <authorList>
            <person name="Tuo L."/>
        </authorList>
    </citation>
    <scope>NUCLEOTIDE SEQUENCE [LARGE SCALE GENOMIC DNA]</scope>
    <source>
        <strain evidence="5 6">N2SHLJ1</strain>
    </source>
</reference>
<keyword evidence="1 2" id="KW-0456">Lyase</keyword>
<evidence type="ECO:0000313" key="5">
    <source>
        <dbReference type="EMBL" id="TBL73959.1"/>
    </source>
</evidence>
<dbReference type="PIRSF" id="PIRSF001365">
    <property type="entry name" value="DHDPS"/>
    <property type="match status" value="1"/>
</dbReference>
<keyword evidence="6" id="KW-1185">Reference proteome</keyword>
<proteinExistence type="inferred from homology"/>
<feature type="binding site" evidence="4">
    <location>
        <position position="51"/>
    </location>
    <ligand>
        <name>pyruvate</name>
        <dbReference type="ChEBI" id="CHEBI:15361"/>
    </ligand>
</feature>
<protein>
    <submittedName>
        <fullName evidence="5">N-acetylneuraminate lyase</fullName>
    </submittedName>
</protein>
<name>A0A4Q9DJ48_9BACL</name>
<dbReference type="PANTHER" id="PTHR42849:SF1">
    <property type="entry name" value="N-ACETYLNEURAMINATE LYASE"/>
    <property type="match status" value="1"/>
</dbReference>
<dbReference type="GO" id="GO:0019262">
    <property type="term" value="P:N-acetylneuraminate catabolic process"/>
    <property type="evidence" value="ECO:0007669"/>
    <property type="project" value="TreeGrafter"/>
</dbReference>
<dbReference type="PANTHER" id="PTHR42849">
    <property type="entry name" value="N-ACETYLNEURAMINATE LYASE"/>
    <property type="match status" value="1"/>
</dbReference>
<comment type="caution">
    <text evidence="5">The sequence shown here is derived from an EMBL/GenBank/DDBJ whole genome shotgun (WGS) entry which is preliminary data.</text>
</comment>
<gene>
    <name evidence="5" type="ORF">EYB31_26045</name>
</gene>
<dbReference type="EMBL" id="SIRE01000020">
    <property type="protein sequence ID" value="TBL73959.1"/>
    <property type="molecule type" value="Genomic_DNA"/>
</dbReference>